<name>A0A430B3Z9_9ENTE</name>
<keyword evidence="4 6" id="KW-1133">Transmembrane helix</keyword>
<feature type="transmembrane region" description="Helical" evidence="6">
    <location>
        <begin position="336"/>
        <end position="355"/>
    </location>
</feature>
<feature type="transmembrane region" description="Helical" evidence="6">
    <location>
        <begin position="49"/>
        <end position="71"/>
    </location>
</feature>
<feature type="transmembrane region" description="Helical" evidence="6">
    <location>
        <begin position="258"/>
        <end position="282"/>
    </location>
</feature>
<feature type="transmembrane region" description="Helical" evidence="6">
    <location>
        <begin position="221"/>
        <end position="246"/>
    </location>
</feature>
<evidence type="ECO:0000256" key="3">
    <source>
        <dbReference type="ARBA" id="ARBA00022692"/>
    </source>
</evidence>
<protein>
    <recommendedName>
        <fullName evidence="9">Polysaccharide biosynthesis protein C-terminal domain-containing protein</fullName>
    </recommendedName>
</protein>
<proteinExistence type="predicted"/>
<keyword evidence="8" id="KW-1185">Reference proteome</keyword>
<feature type="transmembrane region" description="Helical" evidence="6">
    <location>
        <begin position="121"/>
        <end position="142"/>
    </location>
</feature>
<feature type="transmembrane region" description="Helical" evidence="6">
    <location>
        <begin position="367"/>
        <end position="386"/>
    </location>
</feature>
<feature type="transmembrane region" description="Helical" evidence="6">
    <location>
        <begin position="442"/>
        <end position="459"/>
    </location>
</feature>
<sequence length="475" mass="54226">MGGALLKKFKTLFFNIMYTVGSNLLTLLVSTIVTLFLPKLLGIESYGYFQLYLFYVSYVGFLHFGWCDGIYLKYGGEDYEKLDKSKFSGQFYALLISQTVITILFIAGILLFAKSSAEKEFVLLATTINIVVLNMRTFSTFILQATNRMKDFSVITIIDRLIYIVIVLGLLVMRVDKFEYYILSDLVGKIFSLLISLLKIKGIVFPKKSRILWDNSESIDNIRVGINLMFANIASTLILGIVRFGIQTQWSVAIFGKISLTLSISNMLMVFVNAVSLAIFPLLKRVNEREYAKIYPIVRSIIMPLVLVALLCYYPLNIILTNWLPDYADSLKYMAIVFPMVVFESKVSLLTNTYLKVLRKERQIFQVNLLSAILSLISTLLFVFALKDLFLSMLSIVILLAFRSSYAEIILARYIKITIYQDMLLEFLLVGIFIITSWNLGMAVGGIIYSISLGFYLILKKNNFKEIRELIKTQK</sequence>
<evidence type="ECO:0000256" key="5">
    <source>
        <dbReference type="ARBA" id="ARBA00023136"/>
    </source>
</evidence>
<feature type="transmembrane region" description="Helical" evidence="6">
    <location>
        <begin position="12"/>
        <end position="37"/>
    </location>
</feature>
<feature type="transmembrane region" description="Helical" evidence="6">
    <location>
        <begin position="154"/>
        <end position="174"/>
    </location>
</feature>
<dbReference type="EMBL" id="NGKA01000002">
    <property type="protein sequence ID" value="RSU15060.1"/>
    <property type="molecule type" value="Genomic_DNA"/>
</dbReference>
<evidence type="ECO:0000313" key="7">
    <source>
        <dbReference type="EMBL" id="RSU15060.1"/>
    </source>
</evidence>
<evidence type="ECO:0000256" key="6">
    <source>
        <dbReference type="SAM" id="Phobius"/>
    </source>
</evidence>
<feature type="transmembrane region" description="Helical" evidence="6">
    <location>
        <begin position="392"/>
        <end position="412"/>
    </location>
</feature>
<accession>A0A430B3Z9</accession>
<dbReference type="PANTHER" id="PTHR30250">
    <property type="entry name" value="PST FAMILY PREDICTED COLANIC ACID TRANSPORTER"/>
    <property type="match status" value="1"/>
</dbReference>
<dbReference type="Proteomes" id="UP000287605">
    <property type="component" value="Unassembled WGS sequence"/>
</dbReference>
<dbReference type="GO" id="GO:0005886">
    <property type="term" value="C:plasma membrane"/>
    <property type="evidence" value="ECO:0007669"/>
    <property type="project" value="UniProtKB-SubCell"/>
</dbReference>
<keyword evidence="3 6" id="KW-0812">Transmembrane</keyword>
<feature type="transmembrane region" description="Helical" evidence="6">
    <location>
        <begin position="91"/>
        <end position="115"/>
    </location>
</feature>
<feature type="transmembrane region" description="Helical" evidence="6">
    <location>
        <begin position="294"/>
        <end position="316"/>
    </location>
</feature>
<gene>
    <name evidence="7" type="ORF">CBF29_01605</name>
</gene>
<dbReference type="OrthoDB" id="385011at2"/>
<dbReference type="AlphaFoldDB" id="A0A430B3Z9"/>
<feature type="transmembrane region" description="Helical" evidence="6">
    <location>
        <begin position="419"/>
        <end position="436"/>
    </location>
</feature>
<keyword evidence="5 6" id="KW-0472">Membrane</keyword>
<dbReference type="InterPro" id="IPR050833">
    <property type="entry name" value="Poly_Biosynth_Transport"/>
</dbReference>
<dbReference type="PANTHER" id="PTHR30250:SF11">
    <property type="entry name" value="O-ANTIGEN TRANSPORTER-RELATED"/>
    <property type="match status" value="1"/>
</dbReference>
<comment type="subcellular location">
    <subcellularLocation>
        <location evidence="1">Cell membrane</location>
        <topology evidence="1">Multi-pass membrane protein</topology>
    </subcellularLocation>
</comment>
<evidence type="ECO:0008006" key="9">
    <source>
        <dbReference type="Google" id="ProtNLM"/>
    </source>
</evidence>
<evidence type="ECO:0000256" key="1">
    <source>
        <dbReference type="ARBA" id="ARBA00004651"/>
    </source>
</evidence>
<evidence type="ECO:0000256" key="4">
    <source>
        <dbReference type="ARBA" id="ARBA00022989"/>
    </source>
</evidence>
<dbReference type="InterPro" id="IPR002797">
    <property type="entry name" value="Polysacc_synth"/>
</dbReference>
<reference evidence="7 8" key="1">
    <citation type="submission" date="2017-05" db="EMBL/GenBank/DDBJ databases">
        <title>Vagococcus spp. assemblies.</title>
        <authorList>
            <person name="Gulvik C.A."/>
        </authorList>
    </citation>
    <scope>NUCLEOTIDE SEQUENCE [LARGE SCALE GENOMIC DNA]</scope>
    <source>
        <strain evidence="7 8">CCUG 51432</strain>
    </source>
</reference>
<dbReference type="Pfam" id="PF01943">
    <property type="entry name" value="Polysacc_synt"/>
    <property type="match status" value="1"/>
</dbReference>
<keyword evidence="2" id="KW-1003">Cell membrane</keyword>
<comment type="caution">
    <text evidence="7">The sequence shown here is derived from an EMBL/GenBank/DDBJ whole genome shotgun (WGS) entry which is preliminary data.</text>
</comment>
<evidence type="ECO:0000313" key="8">
    <source>
        <dbReference type="Proteomes" id="UP000287605"/>
    </source>
</evidence>
<organism evidence="7 8">
    <name type="scientific">Vagococcus elongatus</name>
    <dbReference type="NCBI Taxonomy" id="180344"/>
    <lineage>
        <taxon>Bacteria</taxon>
        <taxon>Bacillati</taxon>
        <taxon>Bacillota</taxon>
        <taxon>Bacilli</taxon>
        <taxon>Lactobacillales</taxon>
        <taxon>Enterococcaceae</taxon>
        <taxon>Vagococcus</taxon>
    </lineage>
</organism>
<evidence type="ECO:0000256" key="2">
    <source>
        <dbReference type="ARBA" id="ARBA00022475"/>
    </source>
</evidence>
<feature type="transmembrane region" description="Helical" evidence="6">
    <location>
        <begin position="180"/>
        <end position="200"/>
    </location>
</feature>